<dbReference type="InterPro" id="IPR009875">
    <property type="entry name" value="PilZ_domain"/>
</dbReference>
<feature type="region of interest" description="Disordered" evidence="1">
    <location>
        <begin position="311"/>
        <end position="334"/>
    </location>
</feature>
<reference evidence="3" key="1">
    <citation type="submission" date="2021-06" db="EMBL/GenBank/DDBJ databases">
        <title>50 bacteria genomes isolated from Dapeng, Shenzhen, China.</title>
        <authorList>
            <person name="Zheng W."/>
            <person name="Yu S."/>
            <person name="Huang Y."/>
        </authorList>
    </citation>
    <scope>NUCLEOTIDE SEQUENCE</scope>
    <source>
        <strain evidence="3">DP4N28-2</strain>
    </source>
</reference>
<dbReference type="AlphaFoldDB" id="A0A9Q3RYZ3"/>
<dbReference type="Proteomes" id="UP000824927">
    <property type="component" value="Unassembled WGS sequence"/>
</dbReference>
<proteinExistence type="predicted"/>
<dbReference type="SUPFAM" id="SSF141371">
    <property type="entry name" value="PilZ domain-like"/>
    <property type="match status" value="2"/>
</dbReference>
<dbReference type="EMBL" id="JAHVKP010000001">
    <property type="protein sequence ID" value="MBY6217094.1"/>
    <property type="molecule type" value="Genomic_DNA"/>
</dbReference>
<sequence>MTFWKKDIAEDVAERRAEHIIQRKRSKQDRSAKGLGAVAIPRRGARAIHQRNEDRHVLKGKKATADHDGDIFDVSLLNLSSNGVMIGSDRLLAIGDEITLSIENCAPITTAVRWVRDGRIGLEFIAETVIIAEAGVRDFIMKTIRKEHEAASYSPKLSIGSERRDVAKRHQLVWVGKLKLGEKDATARLRNISRSGAMVSLSGALDLDDGRDVILSLRHAGDLAGKVRWHAGQECGIEFADEFDVSLLVNESYAELEPEMERAAKRGDDGEEDSGPSDYDLLRVRHGNVENPHHAPDMEYKALTLEELYATLHPEGKAEDKTVDADEPTETDQA</sequence>
<feature type="compositionally biased region" description="Basic and acidic residues" evidence="1">
    <location>
        <begin position="314"/>
        <end position="324"/>
    </location>
</feature>
<accession>A0A9Q3RYZ3</accession>
<feature type="domain" description="PilZ" evidence="2">
    <location>
        <begin position="50"/>
        <end position="125"/>
    </location>
</feature>
<name>A0A9Q3RYZ3_9SPHN</name>
<gene>
    <name evidence="3" type="ORF">KUV31_01940</name>
</gene>
<dbReference type="Pfam" id="PF07238">
    <property type="entry name" value="PilZ"/>
    <property type="match status" value="2"/>
</dbReference>
<evidence type="ECO:0000313" key="3">
    <source>
        <dbReference type="EMBL" id="MBY6217094.1"/>
    </source>
</evidence>
<dbReference type="Gene3D" id="2.40.10.220">
    <property type="entry name" value="predicted glycosyltransferase like domains"/>
    <property type="match status" value="1"/>
</dbReference>
<protein>
    <submittedName>
        <fullName evidence="3">PilZ domain-containing protein</fullName>
    </submittedName>
</protein>
<evidence type="ECO:0000256" key="1">
    <source>
        <dbReference type="SAM" id="MobiDB-lite"/>
    </source>
</evidence>
<dbReference type="RefSeq" id="WP_222404302.1">
    <property type="nucleotide sequence ID" value="NZ_JAHVKP010000001.1"/>
</dbReference>
<evidence type="ECO:0000313" key="4">
    <source>
        <dbReference type="Proteomes" id="UP000824927"/>
    </source>
</evidence>
<feature type="compositionally biased region" description="Acidic residues" evidence="1">
    <location>
        <begin position="325"/>
        <end position="334"/>
    </location>
</feature>
<organism evidence="3 4">
    <name type="scientific">Qipengyuania aquimaris</name>
    <dbReference type="NCBI Taxonomy" id="255984"/>
    <lineage>
        <taxon>Bacteria</taxon>
        <taxon>Pseudomonadati</taxon>
        <taxon>Pseudomonadota</taxon>
        <taxon>Alphaproteobacteria</taxon>
        <taxon>Sphingomonadales</taxon>
        <taxon>Erythrobacteraceae</taxon>
        <taxon>Qipengyuania</taxon>
    </lineage>
</organism>
<comment type="caution">
    <text evidence="3">The sequence shown here is derived from an EMBL/GenBank/DDBJ whole genome shotgun (WGS) entry which is preliminary data.</text>
</comment>
<dbReference type="GO" id="GO:0035438">
    <property type="term" value="F:cyclic-di-GMP binding"/>
    <property type="evidence" value="ECO:0007669"/>
    <property type="project" value="InterPro"/>
</dbReference>
<feature type="domain" description="PilZ" evidence="2">
    <location>
        <begin position="176"/>
        <end position="244"/>
    </location>
</feature>
<evidence type="ECO:0000259" key="2">
    <source>
        <dbReference type="Pfam" id="PF07238"/>
    </source>
</evidence>